<gene>
    <name evidence="2" type="ORF">AACH10_22260</name>
</gene>
<proteinExistence type="predicted"/>
<dbReference type="InterPro" id="IPR021857">
    <property type="entry name" value="DUF3467"/>
</dbReference>
<evidence type="ECO:0000256" key="1">
    <source>
        <dbReference type="SAM" id="MobiDB-lite"/>
    </source>
</evidence>
<accession>A0ABU9CME0</accession>
<dbReference type="RefSeq" id="WP_341412726.1">
    <property type="nucleotide sequence ID" value="NZ_JBBUTH010000010.1"/>
</dbReference>
<dbReference type="Proteomes" id="UP001365405">
    <property type="component" value="Unassembled WGS sequence"/>
</dbReference>
<name>A0ABU9CME0_9BURK</name>
<evidence type="ECO:0000313" key="3">
    <source>
        <dbReference type="Proteomes" id="UP001365405"/>
    </source>
</evidence>
<feature type="region of interest" description="Disordered" evidence="1">
    <location>
        <begin position="1"/>
        <end position="25"/>
    </location>
</feature>
<protein>
    <submittedName>
        <fullName evidence="2">DUF3467 domain-containing protein</fullName>
    </submittedName>
</protein>
<keyword evidence="3" id="KW-1185">Reference proteome</keyword>
<dbReference type="Pfam" id="PF11950">
    <property type="entry name" value="DUF3467"/>
    <property type="match status" value="1"/>
</dbReference>
<organism evidence="2 3">
    <name type="scientific">Pseudaquabacterium inlustre</name>
    <dbReference type="NCBI Taxonomy" id="2984192"/>
    <lineage>
        <taxon>Bacteria</taxon>
        <taxon>Pseudomonadati</taxon>
        <taxon>Pseudomonadota</taxon>
        <taxon>Betaproteobacteria</taxon>
        <taxon>Burkholderiales</taxon>
        <taxon>Sphaerotilaceae</taxon>
        <taxon>Pseudaquabacterium</taxon>
    </lineage>
</organism>
<sequence length="104" mass="11421">MDTPPPNDPARPVARPLTGEGAPQVHWDDSAMRTTHANVCQVMGTREEIALLFGTNQAWQAGSAAVNVKLSDRIVLNPYAAKRLWQLLGQGLKEYEAHFGELKV</sequence>
<evidence type="ECO:0000313" key="2">
    <source>
        <dbReference type="EMBL" id="MEK8052993.1"/>
    </source>
</evidence>
<dbReference type="EMBL" id="JBBUTH010000010">
    <property type="protein sequence ID" value="MEK8052993.1"/>
    <property type="molecule type" value="Genomic_DNA"/>
</dbReference>
<comment type="caution">
    <text evidence="2">The sequence shown here is derived from an EMBL/GenBank/DDBJ whole genome shotgun (WGS) entry which is preliminary data.</text>
</comment>
<reference evidence="2 3" key="1">
    <citation type="submission" date="2024-04" db="EMBL/GenBank/DDBJ databases">
        <title>Novel species of the genus Ideonella isolated from streams.</title>
        <authorList>
            <person name="Lu H."/>
        </authorList>
    </citation>
    <scope>NUCLEOTIDE SEQUENCE [LARGE SCALE GENOMIC DNA]</scope>
    <source>
        <strain evidence="2 3">DXS22W</strain>
    </source>
</reference>